<dbReference type="GO" id="GO:0005739">
    <property type="term" value="C:mitochondrion"/>
    <property type="evidence" value="ECO:0007669"/>
    <property type="project" value="TreeGrafter"/>
</dbReference>
<dbReference type="Proteomes" id="UP000631114">
    <property type="component" value="Unassembled WGS sequence"/>
</dbReference>
<proteinExistence type="inferred from homology"/>
<evidence type="ECO:0000256" key="2">
    <source>
        <dbReference type="ARBA" id="ARBA00022737"/>
    </source>
</evidence>
<sequence>MKSKFLSIMKRLNISSTLESNIKPFENFVTISSRSVYTGKFRKKNLYSKLSPLGDPGINLGPELDKWVEEGKHIRFVELKRIIQDFRKRRRFTQALQVSEWMEKKVECTFSSGERAVQLDLIGRVRGLDSAESYFNSLSDEDKIDKTYGALLNCYVRAGLTDKSVFHLQKMKENGFASTPLCYNDLMCLYTNTGEYEKVPGLLNEMKENGVVPDNFSYRICINSYGARSNIDEMEKVLVEMESQSHISMDWSTYATVANFYIKAGLTDKAVATLKKSEENLFKRDGLAYNYLISLYASLGNKAEVTRLWERKKIACKKYINVDYITMLGSLVKLGELEVAEKLLKEWESSGNSYDFRVPNVILIAYSKSGLTEKAEAMLEDLTEKGKIPIPNSWGIVAAGYVQKNEMEKAVRCIKMAFSVNENGGWKPNPKVISSILSWLGDTCEVEEVEAFVGLLKDFVPMNKNMYHALIKAKVRAGKDVDGLLDSMKTDKIDEDEETKKILSLKEDKAE</sequence>
<keyword evidence="5" id="KW-1185">Reference proteome</keyword>
<organism evidence="4 5">
    <name type="scientific">Coptis chinensis</name>
    <dbReference type="NCBI Taxonomy" id="261450"/>
    <lineage>
        <taxon>Eukaryota</taxon>
        <taxon>Viridiplantae</taxon>
        <taxon>Streptophyta</taxon>
        <taxon>Embryophyta</taxon>
        <taxon>Tracheophyta</taxon>
        <taxon>Spermatophyta</taxon>
        <taxon>Magnoliopsida</taxon>
        <taxon>Ranunculales</taxon>
        <taxon>Ranunculaceae</taxon>
        <taxon>Coptidoideae</taxon>
        <taxon>Coptis</taxon>
    </lineage>
</organism>
<evidence type="ECO:0000313" key="4">
    <source>
        <dbReference type="EMBL" id="KAF9610837.1"/>
    </source>
</evidence>
<dbReference type="OrthoDB" id="429961at2759"/>
<evidence type="ECO:0000256" key="1">
    <source>
        <dbReference type="ARBA" id="ARBA00007626"/>
    </source>
</evidence>
<gene>
    <name evidence="4" type="ORF">IFM89_025247</name>
</gene>
<dbReference type="NCBIfam" id="TIGR00756">
    <property type="entry name" value="PPR"/>
    <property type="match status" value="3"/>
</dbReference>
<dbReference type="AlphaFoldDB" id="A0A835LZL0"/>
<feature type="repeat" description="PPR" evidence="3">
    <location>
        <begin position="144"/>
        <end position="178"/>
    </location>
</feature>
<comment type="caution">
    <text evidence="4">The sequence shown here is derived from an EMBL/GenBank/DDBJ whole genome shotgun (WGS) entry which is preliminary data.</text>
</comment>
<evidence type="ECO:0000256" key="3">
    <source>
        <dbReference type="PROSITE-ProRule" id="PRU00708"/>
    </source>
</evidence>
<name>A0A835LZL0_9MAGN</name>
<dbReference type="Gene3D" id="1.25.40.10">
    <property type="entry name" value="Tetratricopeptide repeat domain"/>
    <property type="match status" value="3"/>
</dbReference>
<dbReference type="PANTHER" id="PTHR45717:SF20">
    <property type="entry name" value="OS07G0598500 PROTEIN"/>
    <property type="match status" value="1"/>
</dbReference>
<dbReference type="InterPro" id="IPR002885">
    <property type="entry name" value="PPR_rpt"/>
</dbReference>
<evidence type="ECO:0000313" key="5">
    <source>
        <dbReference type="Proteomes" id="UP000631114"/>
    </source>
</evidence>
<dbReference type="GO" id="GO:0003729">
    <property type="term" value="F:mRNA binding"/>
    <property type="evidence" value="ECO:0007669"/>
    <property type="project" value="UniProtKB-ARBA"/>
</dbReference>
<feature type="repeat" description="PPR" evidence="3">
    <location>
        <begin position="355"/>
        <end position="389"/>
    </location>
</feature>
<reference evidence="4 5" key="1">
    <citation type="submission" date="2020-10" db="EMBL/GenBank/DDBJ databases">
        <title>The Coptis chinensis genome and diversification of protoberbering-type alkaloids.</title>
        <authorList>
            <person name="Wang B."/>
            <person name="Shu S."/>
            <person name="Song C."/>
            <person name="Liu Y."/>
        </authorList>
    </citation>
    <scope>NUCLEOTIDE SEQUENCE [LARGE SCALE GENOMIC DNA]</scope>
    <source>
        <strain evidence="4">HL-2020</strain>
        <tissue evidence="4">Leaf</tissue>
    </source>
</reference>
<dbReference type="PROSITE" id="PS51375">
    <property type="entry name" value="PPR"/>
    <property type="match status" value="3"/>
</dbReference>
<comment type="similarity">
    <text evidence="1">Belongs to the PPR family. P subfamily.</text>
</comment>
<dbReference type="SUPFAM" id="SSF48452">
    <property type="entry name" value="TPR-like"/>
    <property type="match status" value="1"/>
</dbReference>
<dbReference type="Pfam" id="PF01535">
    <property type="entry name" value="PPR"/>
    <property type="match status" value="3"/>
</dbReference>
<keyword evidence="2" id="KW-0677">Repeat</keyword>
<dbReference type="InterPro" id="IPR011990">
    <property type="entry name" value="TPR-like_helical_dom_sf"/>
</dbReference>
<evidence type="ECO:0008006" key="6">
    <source>
        <dbReference type="Google" id="ProtNLM"/>
    </source>
</evidence>
<protein>
    <recommendedName>
        <fullName evidence="6">Pentatricopeptide repeat-containing protein</fullName>
    </recommendedName>
</protein>
<dbReference type="Pfam" id="PF13041">
    <property type="entry name" value="PPR_2"/>
    <property type="match status" value="1"/>
</dbReference>
<dbReference type="PANTHER" id="PTHR45717">
    <property type="entry name" value="OS12G0527900 PROTEIN"/>
    <property type="match status" value="1"/>
</dbReference>
<dbReference type="EMBL" id="JADFTS010000004">
    <property type="protein sequence ID" value="KAF9610837.1"/>
    <property type="molecule type" value="Genomic_DNA"/>
</dbReference>
<feature type="repeat" description="PPR" evidence="3">
    <location>
        <begin position="179"/>
        <end position="213"/>
    </location>
</feature>
<accession>A0A835LZL0</accession>